<dbReference type="SUPFAM" id="SSF158499">
    <property type="entry name" value="DnaD domain-like"/>
    <property type="match status" value="1"/>
</dbReference>
<protein>
    <submittedName>
        <fullName evidence="5">DUF4373 domain-containing protein</fullName>
    </submittedName>
</protein>
<dbReference type="Gene3D" id="1.10.10.630">
    <property type="entry name" value="DnaD domain-like"/>
    <property type="match status" value="1"/>
</dbReference>
<dbReference type="InterPro" id="IPR006343">
    <property type="entry name" value="DnaB/C_C"/>
</dbReference>
<dbReference type="Pfam" id="PF14297">
    <property type="entry name" value="Lin1244_N"/>
    <property type="match status" value="1"/>
</dbReference>
<dbReference type="Pfam" id="PF07261">
    <property type="entry name" value="DnaB_2"/>
    <property type="match status" value="1"/>
</dbReference>
<dbReference type="InterPro" id="IPR034829">
    <property type="entry name" value="DnaD-like_sf"/>
</dbReference>
<proteinExistence type="inferred from homology"/>
<sequence>MARPTKDGLDYFPLDVDMDQDDKVLIIISKFGFEGFGILVKLLMEIYKNGYFYKWTEKEQIIFSSRVSVDINLVKEIVEECVKWGLFDQKIYDEKHILTSKGIQERFLLATSRRVNVNINEELRLVSVDINSNSNKKKSSKSTQSKVKESKENKSKESEEEEKDAAVFFDENIAPISSVVVQQIEDWENDFPSEVIIRAMEEAIFQNARNWKYINNTLKNWRSNGAKNLNDVEHLIREFERKKNKTIPFKPKNESRYGNSW</sequence>
<organism evidence="5 6">
    <name type="scientific">Virgibacillus halodenitrificans</name>
    <name type="common">Bacillus halodenitrificans</name>
    <dbReference type="NCBI Taxonomy" id="1482"/>
    <lineage>
        <taxon>Bacteria</taxon>
        <taxon>Bacillati</taxon>
        <taxon>Bacillota</taxon>
        <taxon>Bacilli</taxon>
        <taxon>Bacillales</taxon>
        <taxon>Bacillaceae</taxon>
        <taxon>Virgibacillus</taxon>
    </lineage>
</organism>
<evidence type="ECO:0000259" key="4">
    <source>
        <dbReference type="Pfam" id="PF14297"/>
    </source>
</evidence>
<feature type="compositionally biased region" description="Basic and acidic residues" evidence="2">
    <location>
        <begin position="146"/>
        <end position="157"/>
    </location>
</feature>
<accession>A0ABR7VQW6</accession>
<comment type="caution">
    <text evidence="5">The sequence shown here is derived from an EMBL/GenBank/DDBJ whole genome shotgun (WGS) entry which is preliminary data.</text>
</comment>
<evidence type="ECO:0000313" key="5">
    <source>
        <dbReference type="EMBL" id="MBD1223263.1"/>
    </source>
</evidence>
<dbReference type="EMBL" id="JACWEZ010000006">
    <property type="protein sequence ID" value="MBD1223263.1"/>
    <property type="molecule type" value="Genomic_DNA"/>
</dbReference>
<evidence type="ECO:0000256" key="1">
    <source>
        <dbReference type="ARBA" id="ARBA00093462"/>
    </source>
</evidence>
<name>A0ABR7VQW6_VIRHA</name>
<dbReference type="PANTHER" id="PTHR39196">
    <property type="entry name" value="PRIMOSOME, DNAD SUBUNIT"/>
    <property type="match status" value="1"/>
</dbReference>
<feature type="domain" description="DnaB/C C-terminal" evidence="3">
    <location>
        <begin position="168"/>
        <end position="233"/>
    </location>
</feature>
<evidence type="ECO:0000259" key="3">
    <source>
        <dbReference type="Pfam" id="PF07261"/>
    </source>
</evidence>
<gene>
    <name evidence="5" type="ORF">IC602_11715</name>
</gene>
<dbReference type="NCBIfam" id="TIGR01446">
    <property type="entry name" value="DnaD_dom"/>
    <property type="match status" value="1"/>
</dbReference>
<comment type="similarity">
    <text evidence="1">Belongs to the DnaB/DnaD family.</text>
</comment>
<reference evidence="5 6" key="1">
    <citation type="submission" date="2020-09" db="EMBL/GenBank/DDBJ databases">
        <title>Draft Genome Sequences of Oil-Oxidizing Bacteria Halomonas titanicae, Marinobacter lutaoensis, and Virgibacillus halodenitrificans Isolated from Highly Saline Environments.</title>
        <authorList>
            <person name="Grouzdev D.S."/>
            <person name="Sokolova D.S."/>
            <person name="Semenova E.M."/>
            <person name="Borzenkov I.A."/>
            <person name="Bidzhieva S.K."/>
            <person name="Poltaraus A.B."/>
            <person name="Nazina T.N."/>
        </authorList>
    </citation>
    <scope>NUCLEOTIDE SEQUENCE [LARGE SCALE GENOMIC DNA]</scope>
    <source>
        <strain evidence="5 6">VKM B-3472D</strain>
    </source>
</reference>
<keyword evidence="6" id="KW-1185">Reference proteome</keyword>
<feature type="domain" description="Lin1244/Lin1753-like N-terminal" evidence="4">
    <location>
        <begin position="11"/>
        <end position="103"/>
    </location>
</feature>
<dbReference type="PANTHER" id="PTHR39196:SF1">
    <property type="entry name" value="PRIMOSOME, DNAD SUBUNIT"/>
    <property type="match status" value="1"/>
</dbReference>
<evidence type="ECO:0000313" key="6">
    <source>
        <dbReference type="Proteomes" id="UP000621631"/>
    </source>
</evidence>
<evidence type="ECO:0000256" key="2">
    <source>
        <dbReference type="SAM" id="MobiDB-lite"/>
    </source>
</evidence>
<dbReference type="RefSeq" id="WP_189778354.1">
    <property type="nucleotide sequence ID" value="NZ_JACWEZ010000006.1"/>
</dbReference>
<dbReference type="InterPro" id="IPR025400">
    <property type="entry name" value="Lin1244/Lin1753-like_N"/>
</dbReference>
<feature type="region of interest" description="Disordered" evidence="2">
    <location>
        <begin position="133"/>
        <end position="163"/>
    </location>
</feature>
<dbReference type="Proteomes" id="UP000621631">
    <property type="component" value="Unassembled WGS sequence"/>
</dbReference>